<name>A0A1I7DKX8_9HYPH</name>
<dbReference type="EMBL" id="FPBD01000009">
    <property type="protein sequence ID" value="SFU12341.1"/>
    <property type="molecule type" value="Genomic_DNA"/>
</dbReference>
<feature type="transmembrane region" description="Helical" evidence="1">
    <location>
        <begin position="6"/>
        <end position="27"/>
    </location>
</feature>
<evidence type="ECO:0000313" key="3">
    <source>
        <dbReference type="Proteomes" id="UP000183371"/>
    </source>
</evidence>
<dbReference type="Proteomes" id="UP000183371">
    <property type="component" value="Unassembled WGS sequence"/>
</dbReference>
<accession>A0A1I7DKX8</accession>
<dbReference type="InterPro" id="IPR021329">
    <property type="entry name" value="DUF2938"/>
</dbReference>
<keyword evidence="1" id="KW-1133">Transmembrane helix</keyword>
<organism evidence="2 3">
    <name type="scientific">Pseudovibrio denitrificans</name>
    <dbReference type="NCBI Taxonomy" id="258256"/>
    <lineage>
        <taxon>Bacteria</taxon>
        <taxon>Pseudomonadati</taxon>
        <taxon>Pseudomonadota</taxon>
        <taxon>Alphaproteobacteria</taxon>
        <taxon>Hyphomicrobiales</taxon>
        <taxon>Stappiaceae</taxon>
        <taxon>Pseudovibrio</taxon>
    </lineage>
</organism>
<evidence type="ECO:0000313" key="2">
    <source>
        <dbReference type="EMBL" id="SFU12341.1"/>
    </source>
</evidence>
<protein>
    <recommendedName>
        <fullName evidence="4">DUF2938 domain-containing protein</fullName>
    </recommendedName>
</protein>
<dbReference type="Pfam" id="PF11158">
    <property type="entry name" value="DUF2938"/>
    <property type="match status" value="1"/>
</dbReference>
<proteinExistence type="predicted"/>
<sequence length="165" mass="18227">MHTTSLLVNALLLGIGATIFMDLVAWVRLRFFSIPALDYRLVGRWMLSMPRGQYNHQTIMQSPPQPFEHSTGWVAHYAIGVILALMMLAVTGPDWLQNPTILMPLVIGFLSLGFPFFLMQPAFGFGIAAAKTPAPKIARIRSFIAHISFGLGLYLTGLCLISLPL</sequence>
<reference evidence="3" key="1">
    <citation type="submission" date="2016-10" db="EMBL/GenBank/DDBJ databases">
        <authorList>
            <person name="Varghese N."/>
            <person name="Submissions S."/>
        </authorList>
    </citation>
    <scope>NUCLEOTIDE SEQUENCE [LARGE SCALE GENOMIC DNA]</scope>
    <source>
        <strain evidence="3">DSM 17465</strain>
    </source>
</reference>
<keyword evidence="1" id="KW-0472">Membrane</keyword>
<gene>
    <name evidence="2" type="ORF">SAMN05444141_10993</name>
</gene>
<dbReference type="RefSeq" id="WP_054783576.1">
    <property type="nucleotide sequence ID" value="NZ_FPBD01000009.1"/>
</dbReference>
<keyword evidence="1" id="KW-0812">Transmembrane</keyword>
<dbReference type="AlphaFoldDB" id="A0A1I7DKX8"/>
<evidence type="ECO:0008006" key="4">
    <source>
        <dbReference type="Google" id="ProtNLM"/>
    </source>
</evidence>
<feature type="transmembrane region" description="Helical" evidence="1">
    <location>
        <begin position="101"/>
        <end position="130"/>
    </location>
</feature>
<evidence type="ECO:0000256" key="1">
    <source>
        <dbReference type="SAM" id="Phobius"/>
    </source>
</evidence>
<feature type="transmembrane region" description="Helical" evidence="1">
    <location>
        <begin position="142"/>
        <end position="163"/>
    </location>
</feature>
<feature type="transmembrane region" description="Helical" evidence="1">
    <location>
        <begin position="70"/>
        <end position="89"/>
    </location>
</feature>
<keyword evidence="3" id="KW-1185">Reference proteome</keyword>